<protein>
    <submittedName>
        <fullName evidence="2">Uncharacterized protein</fullName>
    </submittedName>
</protein>
<organism evidence="2">
    <name type="scientific">viral metagenome</name>
    <dbReference type="NCBI Taxonomy" id="1070528"/>
    <lineage>
        <taxon>unclassified sequences</taxon>
        <taxon>metagenomes</taxon>
        <taxon>organismal metagenomes</taxon>
    </lineage>
</organism>
<sequence length="106" mass="10791">MNSSITGTTDPLSMATVVGGYFGLSSGTILALFLLYRGLSGLSGKRLVADCSTRKGEVGFAIRVVPSTSPIEAKSIQSESVSASVPVETPVGASLSLEVQAVPKTS</sequence>
<evidence type="ECO:0000256" key="1">
    <source>
        <dbReference type="SAM" id="Phobius"/>
    </source>
</evidence>
<accession>A0A6C0KLU3</accession>
<reference evidence="2" key="1">
    <citation type="journal article" date="2020" name="Nature">
        <title>Giant virus diversity and host interactions through global metagenomics.</title>
        <authorList>
            <person name="Schulz F."/>
            <person name="Roux S."/>
            <person name="Paez-Espino D."/>
            <person name="Jungbluth S."/>
            <person name="Walsh D.A."/>
            <person name="Denef V.J."/>
            <person name="McMahon K.D."/>
            <person name="Konstantinidis K.T."/>
            <person name="Eloe-Fadrosh E.A."/>
            <person name="Kyrpides N.C."/>
            <person name="Woyke T."/>
        </authorList>
    </citation>
    <scope>NUCLEOTIDE SEQUENCE</scope>
    <source>
        <strain evidence="2">GVMAG-S-3300013006-138</strain>
    </source>
</reference>
<evidence type="ECO:0000313" key="2">
    <source>
        <dbReference type="EMBL" id="QHU18141.1"/>
    </source>
</evidence>
<dbReference type="AlphaFoldDB" id="A0A6C0KLU3"/>
<dbReference type="EMBL" id="MN740925">
    <property type="protein sequence ID" value="QHU18141.1"/>
    <property type="molecule type" value="Genomic_DNA"/>
</dbReference>
<keyword evidence="1" id="KW-0472">Membrane</keyword>
<keyword evidence="1" id="KW-0812">Transmembrane</keyword>
<keyword evidence="1" id="KW-1133">Transmembrane helix</keyword>
<proteinExistence type="predicted"/>
<name>A0A6C0KLU3_9ZZZZ</name>
<feature type="transmembrane region" description="Helical" evidence="1">
    <location>
        <begin position="12"/>
        <end position="36"/>
    </location>
</feature>